<protein>
    <submittedName>
        <fullName evidence="2">Alpha/Beta hydrolase protein</fullName>
    </submittedName>
</protein>
<dbReference type="GeneID" id="54479075"/>
<evidence type="ECO:0000313" key="3">
    <source>
        <dbReference type="Proteomes" id="UP000799767"/>
    </source>
</evidence>
<evidence type="ECO:0000313" key="2">
    <source>
        <dbReference type="EMBL" id="KAF2484206.1"/>
    </source>
</evidence>
<dbReference type="InterPro" id="IPR052897">
    <property type="entry name" value="Sec-Metab_Biosynth_Hydrolase"/>
</dbReference>
<gene>
    <name evidence="2" type="ORF">BDY17DRAFT_345009</name>
</gene>
<organism evidence="2 3">
    <name type="scientific">Neohortaea acidophila</name>
    <dbReference type="NCBI Taxonomy" id="245834"/>
    <lineage>
        <taxon>Eukaryota</taxon>
        <taxon>Fungi</taxon>
        <taxon>Dikarya</taxon>
        <taxon>Ascomycota</taxon>
        <taxon>Pezizomycotina</taxon>
        <taxon>Dothideomycetes</taxon>
        <taxon>Dothideomycetidae</taxon>
        <taxon>Mycosphaerellales</taxon>
        <taxon>Teratosphaeriaceae</taxon>
        <taxon>Neohortaea</taxon>
    </lineage>
</organism>
<dbReference type="SUPFAM" id="SSF53474">
    <property type="entry name" value="alpha/beta-Hydrolases"/>
    <property type="match status" value="1"/>
</dbReference>
<proteinExistence type="predicted"/>
<dbReference type="InterPro" id="IPR000073">
    <property type="entry name" value="AB_hydrolase_1"/>
</dbReference>
<dbReference type="OrthoDB" id="1263307at2759"/>
<name>A0A6A6PWS4_9PEZI</name>
<sequence length="240" mass="26122">MATTFILVPGSWHTTTHMAPLVKALGQHNYPARTVQLATVGLKSPRPAFADNVEVIFQAVRQELQSGNDVCLVAHSYGGIGTAEALNRLVTDPEVAASKGKLIRTVFIAAFRLPPHVPIDVRSQALVDMTPGFSVDDDGMLYIANAGQVFFNDLPPDAAQHWVDALEPVYDPGIEGVITSESWLKTPVSALLCKQDQSIPPAVQEAWWQDVPHEWIDAAHTPYVSQPDRVAEILIRAAAM</sequence>
<dbReference type="AlphaFoldDB" id="A0A6A6PWS4"/>
<dbReference type="RefSeq" id="XP_033590776.1">
    <property type="nucleotide sequence ID" value="XM_033738073.1"/>
</dbReference>
<keyword evidence="3" id="KW-1185">Reference proteome</keyword>
<feature type="domain" description="AB hydrolase-1" evidence="1">
    <location>
        <begin position="6"/>
        <end position="232"/>
    </location>
</feature>
<accession>A0A6A6PWS4</accession>
<dbReference type="PANTHER" id="PTHR37017">
    <property type="entry name" value="AB HYDROLASE-1 DOMAIN-CONTAINING PROTEIN-RELATED"/>
    <property type="match status" value="1"/>
</dbReference>
<dbReference type="PANTHER" id="PTHR37017:SF11">
    <property type="entry name" value="ESTERASE_LIPASE_THIOESTERASE DOMAIN-CONTAINING PROTEIN"/>
    <property type="match status" value="1"/>
</dbReference>
<dbReference type="GO" id="GO:0016787">
    <property type="term" value="F:hydrolase activity"/>
    <property type="evidence" value="ECO:0007669"/>
    <property type="project" value="UniProtKB-KW"/>
</dbReference>
<evidence type="ECO:0000259" key="1">
    <source>
        <dbReference type="Pfam" id="PF12697"/>
    </source>
</evidence>
<dbReference type="Pfam" id="PF12697">
    <property type="entry name" value="Abhydrolase_6"/>
    <property type="match status" value="1"/>
</dbReference>
<dbReference type="InterPro" id="IPR029058">
    <property type="entry name" value="AB_hydrolase_fold"/>
</dbReference>
<reference evidence="2" key="1">
    <citation type="journal article" date="2020" name="Stud. Mycol.">
        <title>101 Dothideomycetes genomes: a test case for predicting lifestyles and emergence of pathogens.</title>
        <authorList>
            <person name="Haridas S."/>
            <person name="Albert R."/>
            <person name="Binder M."/>
            <person name="Bloem J."/>
            <person name="Labutti K."/>
            <person name="Salamov A."/>
            <person name="Andreopoulos B."/>
            <person name="Baker S."/>
            <person name="Barry K."/>
            <person name="Bills G."/>
            <person name="Bluhm B."/>
            <person name="Cannon C."/>
            <person name="Castanera R."/>
            <person name="Culley D."/>
            <person name="Daum C."/>
            <person name="Ezra D."/>
            <person name="Gonzalez J."/>
            <person name="Henrissat B."/>
            <person name="Kuo A."/>
            <person name="Liang C."/>
            <person name="Lipzen A."/>
            <person name="Lutzoni F."/>
            <person name="Magnuson J."/>
            <person name="Mondo S."/>
            <person name="Nolan M."/>
            <person name="Ohm R."/>
            <person name="Pangilinan J."/>
            <person name="Park H.-J."/>
            <person name="Ramirez L."/>
            <person name="Alfaro M."/>
            <person name="Sun H."/>
            <person name="Tritt A."/>
            <person name="Yoshinaga Y."/>
            <person name="Zwiers L.-H."/>
            <person name="Turgeon B."/>
            <person name="Goodwin S."/>
            <person name="Spatafora J."/>
            <person name="Crous P."/>
            <person name="Grigoriev I."/>
        </authorList>
    </citation>
    <scope>NUCLEOTIDE SEQUENCE</scope>
    <source>
        <strain evidence="2">CBS 113389</strain>
    </source>
</reference>
<keyword evidence="2" id="KW-0378">Hydrolase</keyword>
<dbReference type="Gene3D" id="3.40.50.1820">
    <property type="entry name" value="alpha/beta hydrolase"/>
    <property type="match status" value="1"/>
</dbReference>
<dbReference type="Proteomes" id="UP000799767">
    <property type="component" value="Unassembled WGS sequence"/>
</dbReference>
<dbReference type="EMBL" id="MU001634">
    <property type="protein sequence ID" value="KAF2484206.1"/>
    <property type="molecule type" value="Genomic_DNA"/>
</dbReference>